<gene>
    <name evidence="2" type="ORF">IW261DRAFT_830419</name>
</gene>
<evidence type="ECO:0008006" key="4">
    <source>
        <dbReference type="Google" id="ProtNLM"/>
    </source>
</evidence>
<keyword evidence="3" id="KW-1185">Reference proteome</keyword>
<evidence type="ECO:0000313" key="2">
    <source>
        <dbReference type="EMBL" id="KAK0471884.1"/>
    </source>
</evidence>
<feature type="region of interest" description="Disordered" evidence="1">
    <location>
        <begin position="22"/>
        <end position="43"/>
    </location>
</feature>
<evidence type="ECO:0000313" key="3">
    <source>
        <dbReference type="Proteomes" id="UP001175227"/>
    </source>
</evidence>
<evidence type="ECO:0000256" key="1">
    <source>
        <dbReference type="SAM" id="MobiDB-lite"/>
    </source>
</evidence>
<name>A0AA39U6Q7_9AGAR</name>
<dbReference type="AlphaFoldDB" id="A0AA39U6Q7"/>
<proteinExistence type="predicted"/>
<reference evidence="2" key="1">
    <citation type="submission" date="2023-06" db="EMBL/GenBank/DDBJ databases">
        <authorList>
            <consortium name="Lawrence Berkeley National Laboratory"/>
            <person name="Ahrendt S."/>
            <person name="Sahu N."/>
            <person name="Indic B."/>
            <person name="Wong-Bajracharya J."/>
            <person name="Merenyi Z."/>
            <person name="Ke H.-M."/>
            <person name="Monk M."/>
            <person name="Kocsube S."/>
            <person name="Drula E."/>
            <person name="Lipzen A."/>
            <person name="Balint B."/>
            <person name="Henrissat B."/>
            <person name="Andreopoulos B."/>
            <person name="Martin F.M."/>
            <person name="Harder C.B."/>
            <person name="Rigling D."/>
            <person name="Ford K.L."/>
            <person name="Foster G.D."/>
            <person name="Pangilinan J."/>
            <person name="Papanicolaou A."/>
            <person name="Barry K."/>
            <person name="LaButti K."/>
            <person name="Viragh M."/>
            <person name="Koriabine M."/>
            <person name="Yan M."/>
            <person name="Riley R."/>
            <person name="Champramary S."/>
            <person name="Plett K.L."/>
            <person name="Tsai I.J."/>
            <person name="Slot J."/>
            <person name="Sipos G."/>
            <person name="Plett J."/>
            <person name="Nagy L.G."/>
            <person name="Grigoriev I.V."/>
        </authorList>
    </citation>
    <scope>NUCLEOTIDE SEQUENCE</scope>
    <source>
        <strain evidence="2">ICMP 16352</strain>
    </source>
</reference>
<dbReference type="EMBL" id="JAUEPR010000046">
    <property type="protein sequence ID" value="KAK0471884.1"/>
    <property type="molecule type" value="Genomic_DNA"/>
</dbReference>
<organism evidence="2 3">
    <name type="scientific">Armillaria novae-zelandiae</name>
    <dbReference type="NCBI Taxonomy" id="153914"/>
    <lineage>
        <taxon>Eukaryota</taxon>
        <taxon>Fungi</taxon>
        <taxon>Dikarya</taxon>
        <taxon>Basidiomycota</taxon>
        <taxon>Agaricomycotina</taxon>
        <taxon>Agaricomycetes</taxon>
        <taxon>Agaricomycetidae</taxon>
        <taxon>Agaricales</taxon>
        <taxon>Marasmiineae</taxon>
        <taxon>Physalacriaceae</taxon>
        <taxon>Armillaria</taxon>
    </lineage>
</organism>
<protein>
    <recommendedName>
        <fullName evidence="4">F-box domain-containing protein</fullName>
    </recommendedName>
</protein>
<sequence>MSPNIATLSDICSTCARSIMQGTSSGDVPSPRISESLRSNDVPSDSEFSKFRDTLKQGPTRIAKLDQKIARTKAFLDALYNDRDLVKANIADAKVLSTLVRRLPADILHSIAFETIPSPSEIMSTGPYWYDSLDTRKPLWILSQVCRNWRLTIVSSSALWSSISLRIRHNYNDPVTSISRLIFIHTWAPSRKVMECTSPVIDW</sequence>
<dbReference type="Proteomes" id="UP001175227">
    <property type="component" value="Unassembled WGS sequence"/>
</dbReference>
<comment type="caution">
    <text evidence="2">The sequence shown here is derived from an EMBL/GenBank/DDBJ whole genome shotgun (WGS) entry which is preliminary data.</text>
</comment>
<accession>A0AA39U6Q7</accession>